<reference evidence="16 17" key="1">
    <citation type="journal article" date="2021" name="Cell">
        <title>Tracing the genetic footprints of vertebrate landing in non-teleost ray-finned fishes.</title>
        <authorList>
            <person name="Bi X."/>
            <person name="Wang K."/>
            <person name="Yang L."/>
            <person name="Pan H."/>
            <person name="Jiang H."/>
            <person name="Wei Q."/>
            <person name="Fang M."/>
            <person name="Yu H."/>
            <person name="Zhu C."/>
            <person name="Cai Y."/>
            <person name="He Y."/>
            <person name="Gan X."/>
            <person name="Zeng H."/>
            <person name="Yu D."/>
            <person name="Zhu Y."/>
            <person name="Jiang H."/>
            <person name="Qiu Q."/>
            <person name="Yang H."/>
            <person name="Zhang Y.E."/>
            <person name="Wang W."/>
            <person name="Zhu M."/>
            <person name="He S."/>
            <person name="Zhang G."/>
        </authorList>
    </citation>
    <scope>NUCLEOTIDE SEQUENCE [LARGE SCALE GENOMIC DNA]</scope>
    <source>
        <strain evidence="16">Bchr_013</strain>
    </source>
</reference>
<evidence type="ECO:0000313" key="16">
    <source>
        <dbReference type="EMBL" id="KAG2456554.1"/>
    </source>
</evidence>
<feature type="transmembrane region" description="Helical" evidence="14">
    <location>
        <begin position="162"/>
        <end position="184"/>
    </location>
</feature>
<feature type="transmembrane region" description="Helical" evidence="14">
    <location>
        <begin position="277"/>
        <end position="300"/>
    </location>
</feature>
<comment type="caution">
    <text evidence="16">The sequence shown here is derived from an EMBL/GenBank/DDBJ whole genome shotgun (WGS) entry which is preliminary data.</text>
</comment>
<keyword evidence="8 14" id="KW-0472">Membrane</keyword>
<dbReference type="Pfam" id="PF13853">
    <property type="entry name" value="7tm_4"/>
    <property type="match status" value="1"/>
</dbReference>
<feature type="non-terminal residue" evidence="16">
    <location>
        <position position="1"/>
    </location>
</feature>
<feature type="transmembrane region" description="Helical" evidence="14">
    <location>
        <begin position="238"/>
        <end position="256"/>
    </location>
</feature>
<evidence type="ECO:0000256" key="11">
    <source>
        <dbReference type="ARBA" id="ARBA00023180"/>
    </source>
</evidence>
<dbReference type="SUPFAM" id="SSF81321">
    <property type="entry name" value="Family A G protein-coupled receptor-like"/>
    <property type="match status" value="1"/>
</dbReference>
<sequence length="449" mass="50378">MADSEMNRVAVVEQLQALDKQIQKLLSRRRYLRDLKARLLDKPHSTTEVDVTSTPPRAAQFQGQVSFTTAPRRSNDNADEDRWISALQAGVQGYNTSNRHRRASQSRTGSTFSASPVCLQPRVMQLWFTETNMSSLNETNYSVKEFLITGFLRFRDQESRRILFGVFLTVYIFILLGNILLILIFVSDRALHTPMYILVCGLAILDVAITTNTVPSMLVLFTLEYRSVPFAACFTQTAFWLGLFATESSLLALMAYDRYIAICHPLHYSNLMTNLRISKLMASCLVVGFLCAIVTLALVLRLSFCGANTITHCFCDIASLMFLTCGDNMITSYLILSIGLSVSFLPLVFIFFTYVRIIISVVKISSKEGQMKAFYTCGTHLLVISVFFLGVIITDRIPVTSVDNRIMGLIIQNVFPASMNPVIYCLRTREIQSSLAKTLKKCRALAAGK</sequence>
<dbReference type="PROSITE" id="PS50262">
    <property type="entry name" value="G_PROTEIN_RECEP_F1_2"/>
    <property type="match status" value="1"/>
</dbReference>
<evidence type="ECO:0000256" key="9">
    <source>
        <dbReference type="ARBA" id="ARBA00023157"/>
    </source>
</evidence>
<evidence type="ECO:0000256" key="5">
    <source>
        <dbReference type="ARBA" id="ARBA00022725"/>
    </source>
</evidence>
<evidence type="ECO:0000256" key="13">
    <source>
        <dbReference type="RuleBase" id="RU000688"/>
    </source>
</evidence>
<accession>A0A8X8BIW2</accession>
<keyword evidence="7 13" id="KW-0297">G-protein coupled receptor</keyword>
<evidence type="ECO:0000313" key="17">
    <source>
        <dbReference type="Proteomes" id="UP000886611"/>
    </source>
</evidence>
<keyword evidence="11" id="KW-0325">Glycoprotein</keyword>
<dbReference type="GO" id="GO:0004984">
    <property type="term" value="F:olfactory receptor activity"/>
    <property type="evidence" value="ECO:0007669"/>
    <property type="project" value="InterPro"/>
</dbReference>
<dbReference type="PANTHER" id="PTHR24242:SF359">
    <property type="entry name" value="ODORANT RECEPTOR-RELATED"/>
    <property type="match status" value="1"/>
</dbReference>
<keyword evidence="4 13" id="KW-0812">Transmembrane</keyword>
<name>A0A8X8BIW2_POLSE</name>
<keyword evidence="9" id="KW-1015">Disulfide bond</keyword>
<protein>
    <submittedName>
        <fullName evidence="16">O1019 protein</fullName>
    </submittedName>
</protein>
<evidence type="ECO:0000256" key="2">
    <source>
        <dbReference type="ARBA" id="ARBA00022475"/>
    </source>
</evidence>
<keyword evidence="2" id="KW-1003">Cell membrane</keyword>
<dbReference type="AlphaFoldDB" id="A0A8X8BIW2"/>
<organism evidence="16 17">
    <name type="scientific">Polypterus senegalus</name>
    <name type="common">Senegal bichir</name>
    <dbReference type="NCBI Taxonomy" id="55291"/>
    <lineage>
        <taxon>Eukaryota</taxon>
        <taxon>Metazoa</taxon>
        <taxon>Chordata</taxon>
        <taxon>Craniata</taxon>
        <taxon>Vertebrata</taxon>
        <taxon>Euteleostomi</taxon>
        <taxon>Actinopterygii</taxon>
        <taxon>Polypteriformes</taxon>
        <taxon>Polypteridae</taxon>
        <taxon>Polypterus</taxon>
    </lineage>
</organism>
<keyword evidence="12 13" id="KW-0807">Transducer</keyword>
<evidence type="ECO:0000256" key="1">
    <source>
        <dbReference type="ARBA" id="ARBA00004651"/>
    </source>
</evidence>
<keyword evidence="5" id="KW-0552">Olfaction</keyword>
<feature type="transmembrane region" description="Helical" evidence="14">
    <location>
        <begin position="406"/>
        <end position="426"/>
    </location>
</feature>
<dbReference type="PANTHER" id="PTHR24242">
    <property type="entry name" value="G-PROTEIN COUPLED RECEPTOR"/>
    <property type="match status" value="1"/>
</dbReference>
<dbReference type="EMBL" id="JAATIS010008602">
    <property type="protein sequence ID" value="KAG2456554.1"/>
    <property type="molecule type" value="Genomic_DNA"/>
</dbReference>
<dbReference type="InterPro" id="IPR000276">
    <property type="entry name" value="GPCR_Rhodpsn"/>
</dbReference>
<evidence type="ECO:0000256" key="14">
    <source>
        <dbReference type="SAM" id="Phobius"/>
    </source>
</evidence>
<dbReference type="InterPro" id="IPR050939">
    <property type="entry name" value="Olfactory_GPCR1"/>
</dbReference>
<dbReference type="GO" id="GO:0004930">
    <property type="term" value="F:G protein-coupled receptor activity"/>
    <property type="evidence" value="ECO:0007669"/>
    <property type="project" value="UniProtKB-KW"/>
</dbReference>
<dbReference type="PROSITE" id="PS00237">
    <property type="entry name" value="G_PROTEIN_RECEP_F1_1"/>
    <property type="match status" value="1"/>
</dbReference>
<feature type="transmembrane region" description="Helical" evidence="14">
    <location>
        <begin position="196"/>
        <end position="218"/>
    </location>
</feature>
<feature type="non-terminal residue" evidence="16">
    <location>
        <position position="449"/>
    </location>
</feature>
<evidence type="ECO:0000256" key="10">
    <source>
        <dbReference type="ARBA" id="ARBA00023170"/>
    </source>
</evidence>
<evidence type="ECO:0000256" key="8">
    <source>
        <dbReference type="ARBA" id="ARBA00023136"/>
    </source>
</evidence>
<dbReference type="PRINTS" id="PR00237">
    <property type="entry name" value="GPCRRHODOPSN"/>
</dbReference>
<evidence type="ECO:0000256" key="4">
    <source>
        <dbReference type="ARBA" id="ARBA00022692"/>
    </source>
</evidence>
<dbReference type="InterPro" id="IPR000725">
    <property type="entry name" value="Olfact_rcpt"/>
</dbReference>
<feature type="transmembrane region" description="Helical" evidence="14">
    <location>
        <begin position="373"/>
        <end position="394"/>
    </location>
</feature>
<comment type="subcellular location">
    <subcellularLocation>
        <location evidence="1">Cell membrane</location>
        <topology evidence="1">Multi-pass membrane protein</topology>
    </subcellularLocation>
</comment>
<dbReference type="Proteomes" id="UP000886611">
    <property type="component" value="Unassembled WGS sequence"/>
</dbReference>
<evidence type="ECO:0000259" key="15">
    <source>
        <dbReference type="PROSITE" id="PS50262"/>
    </source>
</evidence>
<dbReference type="FunFam" id="1.20.1070.10:FF:000024">
    <property type="entry name" value="Olfactory receptor"/>
    <property type="match status" value="1"/>
</dbReference>
<keyword evidence="10 13" id="KW-0675">Receptor</keyword>
<evidence type="ECO:0000256" key="12">
    <source>
        <dbReference type="ARBA" id="ARBA00023224"/>
    </source>
</evidence>
<evidence type="ECO:0000256" key="6">
    <source>
        <dbReference type="ARBA" id="ARBA00022989"/>
    </source>
</evidence>
<keyword evidence="6 14" id="KW-1133">Transmembrane helix</keyword>
<dbReference type="InterPro" id="IPR017452">
    <property type="entry name" value="GPCR_Rhodpsn_7TM"/>
</dbReference>
<dbReference type="Gene3D" id="1.20.1070.10">
    <property type="entry name" value="Rhodopsin 7-helix transmembrane proteins"/>
    <property type="match status" value="1"/>
</dbReference>
<feature type="transmembrane region" description="Helical" evidence="14">
    <location>
        <begin position="330"/>
        <end position="352"/>
    </location>
</feature>
<evidence type="ECO:0000256" key="7">
    <source>
        <dbReference type="ARBA" id="ARBA00023040"/>
    </source>
</evidence>
<comment type="similarity">
    <text evidence="13">Belongs to the G-protein coupled receptor 1 family.</text>
</comment>
<evidence type="ECO:0000256" key="3">
    <source>
        <dbReference type="ARBA" id="ARBA00022606"/>
    </source>
</evidence>
<proteinExistence type="inferred from homology"/>
<keyword evidence="3" id="KW-0716">Sensory transduction</keyword>
<dbReference type="PRINTS" id="PR00245">
    <property type="entry name" value="OLFACTORYR"/>
</dbReference>
<dbReference type="GO" id="GO:0005886">
    <property type="term" value="C:plasma membrane"/>
    <property type="evidence" value="ECO:0007669"/>
    <property type="project" value="UniProtKB-SubCell"/>
</dbReference>
<feature type="domain" description="G-protein coupled receptors family 1 profile" evidence="15">
    <location>
        <begin position="177"/>
        <end position="424"/>
    </location>
</feature>
<keyword evidence="17" id="KW-1185">Reference proteome</keyword>
<gene>
    <name evidence="16" type="ORF">GTO96_0012688</name>
</gene>